<proteinExistence type="predicted"/>
<keyword evidence="2" id="KW-1185">Reference proteome</keyword>
<name>A0A9Q1IQF2_SYNKA</name>
<reference evidence="1" key="1">
    <citation type="journal article" date="2023" name="Science">
        <title>Genome structures resolve the early diversification of teleost fishes.</title>
        <authorList>
            <person name="Parey E."/>
            <person name="Louis A."/>
            <person name="Montfort J."/>
            <person name="Bouchez O."/>
            <person name="Roques C."/>
            <person name="Iampietro C."/>
            <person name="Lluch J."/>
            <person name="Castinel A."/>
            <person name="Donnadieu C."/>
            <person name="Desvignes T."/>
            <person name="Floi Bucao C."/>
            <person name="Jouanno E."/>
            <person name="Wen M."/>
            <person name="Mejri S."/>
            <person name="Dirks R."/>
            <person name="Jansen H."/>
            <person name="Henkel C."/>
            <person name="Chen W.J."/>
            <person name="Zahm M."/>
            <person name="Cabau C."/>
            <person name="Klopp C."/>
            <person name="Thompson A.W."/>
            <person name="Robinson-Rechavi M."/>
            <person name="Braasch I."/>
            <person name="Lecointre G."/>
            <person name="Bobe J."/>
            <person name="Postlethwait J.H."/>
            <person name="Berthelot C."/>
            <person name="Roest Crollius H."/>
            <person name="Guiguen Y."/>
        </authorList>
    </citation>
    <scope>NUCLEOTIDE SEQUENCE</scope>
    <source>
        <strain evidence="1">WJC10195</strain>
    </source>
</reference>
<sequence length="68" mass="7344">MTTHPSFEVKDLDIAVGYKSPEVIRGTLEVILRTPGVSSRAPGVNHKTLSGVIHRAREVIHRTPGDSG</sequence>
<evidence type="ECO:0000313" key="1">
    <source>
        <dbReference type="EMBL" id="KAJ8350644.1"/>
    </source>
</evidence>
<evidence type="ECO:0000313" key="2">
    <source>
        <dbReference type="Proteomes" id="UP001152622"/>
    </source>
</evidence>
<accession>A0A9Q1IQF2</accession>
<gene>
    <name evidence="1" type="ORF">SKAU_G00257740</name>
</gene>
<organism evidence="1 2">
    <name type="scientific">Synaphobranchus kaupii</name>
    <name type="common">Kaup's arrowtooth eel</name>
    <dbReference type="NCBI Taxonomy" id="118154"/>
    <lineage>
        <taxon>Eukaryota</taxon>
        <taxon>Metazoa</taxon>
        <taxon>Chordata</taxon>
        <taxon>Craniata</taxon>
        <taxon>Vertebrata</taxon>
        <taxon>Euteleostomi</taxon>
        <taxon>Actinopterygii</taxon>
        <taxon>Neopterygii</taxon>
        <taxon>Teleostei</taxon>
        <taxon>Anguilliformes</taxon>
        <taxon>Synaphobranchidae</taxon>
        <taxon>Synaphobranchus</taxon>
    </lineage>
</organism>
<dbReference type="EMBL" id="JAINUF010000009">
    <property type="protein sequence ID" value="KAJ8350644.1"/>
    <property type="molecule type" value="Genomic_DNA"/>
</dbReference>
<dbReference type="AlphaFoldDB" id="A0A9Q1IQF2"/>
<protein>
    <submittedName>
        <fullName evidence="1">Uncharacterized protein</fullName>
    </submittedName>
</protein>
<comment type="caution">
    <text evidence="1">The sequence shown here is derived from an EMBL/GenBank/DDBJ whole genome shotgun (WGS) entry which is preliminary data.</text>
</comment>
<dbReference type="Proteomes" id="UP001152622">
    <property type="component" value="Chromosome 9"/>
</dbReference>